<dbReference type="InterPro" id="IPR003594">
    <property type="entry name" value="HATPase_dom"/>
</dbReference>
<sequence length="497" mass="55784">MITKIPANLSSGLLPVELFDCLPVAVYTCDHLGYLTFYNKAAADLWGREPELGKELWCGSWKIFWPDGTPMALDSCPMARALKEGLPVIDEEIIIQCPDGTMKNLLPSPVPLFDQLGVLQGAVNTLLDITEQRQGEKKQAMLAAIIEYSEDAIVSKGLDGLITSWNQGAEKLFGYTEKEVLGKHISLLIPKDRLDEENLIIDRVRNNKNIEHFETVRITKNGQSVPISLTVSPIRDQKGRIIGASKIARDISMQKQSEAQLQKLYDDIQIMNSRKDEFIGMASHELKTPVTSIDAFLQLVQRSLKLEDKDKELVFKARNQVAKLISLISDLLDVTKIQTGKLPYTFTSFDFNDLLKEVIEVMQQNHPGHEINLDHPAGMLNVYADKQRLEQVIINLVSNAIKYAPNTNKMRVAVLEAQHRLQLSVQDFGPGIELPEQEHIFSRFYQIKKPSGNASGLGIGLYISKEIIDRHQGKIWVESSPGKGSTFSFELPLQLQN</sequence>
<dbReference type="PROSITE" id="PS50112">
    <property type="entry name" value="PAS"/>
    <property type="match status" value="1"/>
</dbReference>
<dbReference type="InterPro" id="IPR004358">
    <property type="entry name" value="Sig_transdc_His_kin-like_C"/>
</dbReference>
<accession>A0A1G9NP21</accession>
<proteinExistence type="predicted"/>
<reference evidence="16" key="1">
    <citation type="submission" date="2016-10" db="EMBL/GenBank/DDBJ databases">
        <authorList>
            <person name="Varghese N."/>
            <person name="Submissions S."/>
        </authorList>
    </citation>
    <scope>NUCLEOTIDE SEQUENCE [LARGE SCALE GENOMIC DNA]</scope>
    <source>
        <strain evidence="16">DSM 19110</strain>
    </source>
</reference>
<gene>
    <name evidence="15" type="ORF">SAMN05421820_102397</name>
</gene>
<dbReference type="SUPFAM" id="SSF55874">
    <property type="entry name" value="ATPase domain of HSP90 chaperone/DNA topoisomerase II/histidine kinase"/>
    <property type="match status" value="1"/>
</dbReference>
<dbReference type="InterPro" id="IPR013656">
    <property type="entry name" value="PAS_4"/>
</dbReference>
<dbReference type="STRING" id="430522.BFS30_17310"/>
<dbReference type="NCBIfam" id="TIGR00229">
    <property type="entry name" value="sensory_box"/>
    <property type="match status" value="1"/>
</dbReference>
<dbReference type="CDD" id="cd00130">
    <property type="entry name" value="PAS"/>
    <property type="match status" value="2"/>
</dbReference>
<name>A0A1G9NP21_9SPHI</name>
<dbReference type="PRINTS" id="PR00344">
    <property type="entry name" value="BCTRLSENSOR"/>
</dbReference>
<dbReference type="CDD" id="cd00082">
    <property type="entry name" value="HisKA"/>
    <property type="match status" value="1"/>
</dbReference>
<evidence type="ECO:0000256" key="8">
    <source>
        <dbReference type="ARBA" id="ARBA00022777"/>
    </source>
</evidence>
<dbReference type="SMART" id="SM00388">
    <property type="entry name" value="HisKA"/>
    <property type="match status" value="1"/>
</dbReference>
<dbReference type="EC" id="2.7.13.3" evidence="3"/>
<dbReference type="SUPFAM" id="SSF55785">
    <property type="entry name" value="PYP-like sensor domain (PAS domain)"/>
    <property type="match status" value="2"/>
</dbReference>
<dbReference type="Gene3D" id="1.10.287.130">
    <property type="match status" value="1"/>
</dbReference>
<evidence type="ECO:0000256" key="5">
    <source>
        <dbReference type="ARBA" id="ARBA00022553"/>
    </source>
</evidence>
<evidence type="ECO:0000256" key="3">
    <source>
        <dbReference type="ARBA" id="ARBA00012438"/>
    </source>
</evidence>
<feature type="domain" description="PAS" evidence="13">
    <location>
        <begin position="138"/>
        <end position="208"/>
    </location>
</feature>
<dbReference type="RefSeq" id="WP_074605274.1">
    <property type="nucleotide sequence ID" value="NZ_FNGY01000002.1"/>
</dbReference>
<dbReference type="Pfam" id="PF00989">
    <property type="entry name" value="PAS"/>
    <property type="match status" value="1"/>
</dbReference>
<dbReference type="InterPro" id="IPR005467">
    <property type="entry name" value="His_kinase_dom"/>
</dbReference>
<evidence type="ECO:0000256" key="10">
    <source>
        <dbReference type="ARBA" id="ARBA00023012"/>
    </source>
</evidence>
<evidence type="ECO:0000259" key="13">
    <source>
        <dbReference type="PROSITE" id="PS50112"/>
    </source>
</evidence>
<dbReference type="InterPro" id="IPR036890">
    <property type="entry name" value="HATPase_C_sf"/>
</dbReference>
<organism evidence="15 16">
    <name type="scientific">Pedobacter steynii</name>
    <dbReference type="NCBI Taxonomy" id="430522"/>
    <lineage>
        <taxon>Bacteria</taxon>
        <taxon>Pseudomonadati</taxon>
        <taxon>Bacteroidota</taxon>
        <taxon>Sphingobacteriia</taxon>
        <taxon>Sphingobacteriales</taxon>
        <taxon>Sphingobacteriaceae</taxon>
        <taxon>Pedobacter</taxon>
    </lineage>
</organism>
<dbReference type="Pfam" id="PF00512">
    <property type="entry name" value="HisKA"/>
    <property type="match status" value="1"/>
</dbReference>
<dbReference type="GO" id="GO:0005524">
    <property type="term" value="F:ATP binding"/>
    <property type="evidence" value="ECO:0007669"/>
    <property type="project" value="UniProtKB-KW"/>
</dbReference>
<evidence type="ECO:0000256" key="7">
    <source>
        <dbReference type="ARBA" id="ARBA00022741"/>
    </source>
</evidence>
<evidence type="ECO:0000256" key="2">
    <source>
        <dbReference type="ARBA" id="ARBA00004236"/>
    </source>
</evidence>
<dbReference type="Pfam" id="PF02518">
    <property type="entry name" value="HATPase_c"/>
    <property type="match status" value="1"/>
</dbReference>
<keyword evidence="11" id="KW-0472">Membrane</keyword>
<dbReference type="InterPro" id="IPR013767">
    <property type="entry name" value="PAS_fold"/>
</dbReference>
<feature type="domain" description="PAC" evidence="14">
    <location>
        <begin position="211"/>
        <end position="263"/>
    </location>
</feature>
<dbReference type="OrthoDB" id="9813151at2"/>
<dbReference type="Gene3D" id="3.30.565.10">
    <property type="entry name" value="Histidine kinase-like ATPase, C-terminal domain"/>
    <property type="match status" value="1"/>
</dbReference>
<dbReference type="FunFam" id="3.30.565.10:FF:000023">
    <property type="entry name" value="PAS domain-containing sensor histidine kinase"/>
    <property type="match status" value="1"/>
</dbReference>
<dbReference type="InterPro" id="IPR001610">
    <property type="entry name" value="PAC"/>
</dbReference>
<dbReference type="SUPFAM" id="SSF47384">
    <property type="entry name" value="Homodimeric domain of signal transducing histidine kinase"/>
    <property type="match status" value="1"/>
</dbReference>
<keyword evidence="9" id="KW-0067">ATP-binding</keyword>
<keyword evidence="16" id="KW-1185">Reference proteome</keyword>
<dbReference type="AlphaFoldDB" id="A0A1G9NP21"/>
<keyword evidence="7" id="KW-0547">Nucleotide-binding</keyword>
<keyword evidence="5" id="KW-0597">Phosphoprotein</keyword>
<dbReference type="PROSITE" id="PS50109">
    <property type="entry name" value="HIS_KIN"/>
    <property type="match status" value="1"/>
</dbReference>
<dbReference type="EMBL" id="FNGY01000002">
    <property type="protein sequence ID" value="SDL88338.1"/>
    <property type="molecule type" value="Genomic_DNA"/>
</dbReference>
<dbReference type="PROSITE" id="PS50113">
    <property type="entry name" value="PAC"/>
    <property type="match status" value="2"/>
</dbReference>
<dbReference type="InterPro" id="IPR000700">
    <property type="entry name" value="PAS-assoc_C"/>
</dbReference>
<evidence type="ECO:0000259" key="12">
    <source>
        <dbReference type="PROSITE" id="PS50109"/>
    </source>
</evidence>
<keyword evidence="6" id="KW-0808">Transferase</keyword>
<dbReference type="Proteomes" id="UP000183200">
    <property type="component" value="Unassembled WGS sequence"/>
</dbReference>
<evidence type="ECO:0000313" key="16">
    <source>
        <dbReference type="Proteomes" id="UP000183200"/>
    </source>
</evidence>
<keyword evidence="8" id="KW-0418">Kinase</keyword>
<dbReference type="GO" id="GO:0006355">
    <property type="term" value="P:regulation of DNA-templated transcription"/>
    <property type="evidence" value="ECO:0007669"/>
    <property type="project" value="InterPro"/>
</dbReference>
<evidence type="ECO:0000256" key="6">
    <source>
        <dbReference type="ARBA" id="ARBA00022679"/>
    </source>
</evidence>
<evidence type="ECO:0000256" key="9">
    <source>
        <dbReference type="ARBA" id="ARBA00022840"/>
    </source>
</evidence>
<dbReference type="SMART" id="SM00387">
    <property type="entry name" value="HATPase_c"/>
    <property type="match status" value="1"/>
</dbReference>
<evidence type="ECO:0000313" key="15">
    <source>
        <dbReference type="EMBL" id="SDL88338.1"/>
    </source>
</evidence>
<dbReference type="PANTHER" id="PTHR43547">
    <property type="entry name" value="TWO-COMPONENT HISTIDINE KINASE"/>
    <property type="match status" value="1"/>
</dbReference>
<dbReference type="Pfam" id="PF08448">
    <property type="entry name" value="PAS_4"/>
    <property type="match status" value="1"/>
</dbReference>
<dbReference type="Gene3D" id="3.30.450.20">
    <property type="entry name" value="PAS domain"/>
    <property type="match status" value="2"/>
</dbReference>
<evidence type="ECO:0000256" key="1">
    <source>
        <dbReference type="ARBA" id="ARBA00000085"/>
    </source>
</evidence>
<dbReference type="SMART" id="SM00091">
    <property type="entry name" value="PAS"/>
    <property type="match status" value="2"/>
</dbReference>
<dbReference type="GO" id="GO:0005886">
    <property type="term" value="C:plasma membrane"/>
    <property type="evidence" value="ECO:0007669"/>
    <property type="project" value="UniProtKB-SubCell"/>
</dbReference>
<comment type="subcellular location">
    <subcellularLocation>
        <location evidence="2">Cell membrane</location>
    </subcellularLocation>
</comment>
<evidence type="ECO:0000256" key="11">
    <source>
        <dbReference type="ARBA" id="ARBA00023136"/>
    </source>
</evidence>
<keyword evidence="4" id="KW-1003">Cell membrane</keyword>
<dbReference type="InterPro" id="IPR003661">
    <property type="entry name" value="HisK_dim/P_dom"/>
</dbReference>
<protein>
    <recommendedName>
        <fullName evidence="3">histidine kinase</fullName>
        <ecNumber evidence="3">2.7.13.3</ecNumber>
    </recommendedName>
</protein>
<dbReference type="InterPro" id="IPR000014">
    <property type="entry name" value="PAS"/>
</dbReference>
<dbReference type="CDD" id="cd00075">
    <property type="entry name" value="HATPase"/>
    <property type="match status" value="1"/>
</dbReference>
<feature type="domain" description="PAC" evidence="14">
    <location>
        <begin position="89"/>
        <end position="141"/>
    </location>
</feature>
<dbReference type="InterPro" id="IPR036097">
    <property type="entry name" value="HisK_dim/P_sf"/>
</dbReference>
<evidence type="ECO:0000259" key="14">
    <source>
        <dbReference type="PROSITE" id="PS50113"/>
    </source>
</evidence>
<dbReference type="InterPro" id="IPR035965">
    <property type="entry name" value="PAS-like_dom_sf"/>
</dbReference>
<keyword evidence="10" id="KW-0902">Two-component regulatory system</keyword>
<dbReference type="SMART" id="SM00086">
    <property type="entry name" value="PAC"/>
    <property type="match status" value="2"/>
</dbReference>
<dbReference type="PANTHER" id="PTHR43547:SF2">
    <property type="entry name" value="HYBRID SIGNAL TRANSDUCTION HISTIDINE KINASE C"/>
    <property type="match status" value="1"/>
</dbReference>
<comment type="catalytic activity">
    <reaction evidence="1">
        <text>ATP + protein L-histidine = ADP + protein N-phospho-L-histidine.</text>
        <dbReference type="EC" id="2.7.13.3"/>
    </reaction>
</comment>
<dbReference type="GO" id="GO:0000155">
    <property type="term" value="F:phosphorelay sensor kinase activity"/>
    <property type="evidence" value="ECO:0007669"/>
    <property type="project" value="InterPro"/>
</dbReference>
<feature type="domain" description="Histidine kinase" evidence="12">
    <location>
        <begin position="281"/>
        <end position="495"/>
    </location>
</feature>
<evidence type="ECO:0000256" key="4">
    <source>
        <dbReference type="ARBA" id="ARBA00022475"/>
    </source>
</evidence>